<dbReference type="InParanoid" id="A0A139WEY9"/>
<dbReference type="AlphaFoldDB" id="A0A139WEY9"/>
<gene>
    <name evidence="1" type="primary">AUGUSTUS-3.0.2_33860</name>
    <name evidence="1" type="ORF">TcasGA2_TC033860</name>
</gene>
<sequence length="35" mass="4072">MTRFGQFLELKVSLKTIHLSPITNTKFTKTARFCI</sequence>
<proteinExistence type="predicted"/>
<organism evidence="1 2">
    <name type="scientific">Tribolium castaneum</name>
    <name type="common">Red flour beetle</name>
    <dbReference type="NCBI Taxonomy" id="7070"/>
    <lineage>
        <taxon>Eukaryota</taxon>
        <taxon>Metazoa</taxon>
        <taxon>Ecdysozoa</taxon>
        <taxon>Arthropoda</taxon>
        <taxon>Hexapoda</taxon>
        <taxon>Insecta</taxon>
        <taxon>Pterygota</taxon>
        <taxon>Neoptera</taxon>
        <taxon>Endopterygota</taxon>
        <taxon>Coleoptera</taxon>
        <taxon>Polyphaga</taxon>
        <taxon>Cucujiformia</taxon>
        <taxon>Tenebrionidae</taxon>
        <taxon>Tenebrionidae incertae sedis</taxon>
        <taxon>Tribolium</taxon>
    </lineage>
</organism>
<dbReference type="Proteomes" id="UP000007266">
    <property type="component" value="Linkage group 7"/>
</dbReference>
<name>A0A139WEY9_TRICA</name>
<evidence type="ECO:0000313" key="1">
    <source>
        <dbReference type="EMBL" id="KYB26548.1"/>
    </source>
</evidence>
<dbReference type="EMBL" id="KQ971354">
    <property type="protein sequence ID" value="KYB26548.1"/>
    <property type="molecule type" value="Genomic_DNA"/>
</dbReference>
<keyword evidence="2" id="KW-1185">Reference proteome</keyword>
<accession>A0A139WEY9</accession>
<reference evidence="1 2" key="2">
    <citation type="journal article" date="2010" name="Nucleic Acids Res.">
        <title>BeetleBase in 2010: revisions to provide comprehensive genomic information for Tribolium castaneum.</title>
        <authorList>
            <person name="Kim H.S."/>
            <person name="Murphy T."/>
            <person name="Xia J."/>
            <person name="Caragea D."/>
            <person name="Park Y."/>
            <person name="Beeman R.W."/>
            <person name="Lorenzen M.D."/>
            <person name="Butcher S."/>
            <person name="Manak J.R."/>
            <person name="Brown S.J."/>
        </authorList>
    </citation>
    <scope>GENOME REANNOTATION</scope>
    <source>
        <strain evidence="1 2">Georgia GA2</strain>
    </source>
</reference>
<evidence type="ECO:0000313" key="2">
    <source>
        <dbReference type="Proteomes" id="UP000007266"/>
    </source>
</evidence>
<reference evidence="1 2" key="1">
    <citation type="journal article" date="2008" name="Nature">
        <title>The genome of the model beetle and pest Tribolium castaneum.</title>
        <authorList>
            <consortium name="Tribolium Genome Sequencing Consortium"/>
            <person name="Richards S."/>
            <person name="Gibbs R.A."/>
            <person name="Weinstock G.M."/>
            <person name="Brown S.J."/>
            <person name="Denell R."/>
            <person name="Beeman R.W."/>
            <person name="Gibbs R."/>
            <person name="Beeman R.W."/>
            <person name="Brown S.J."/>
            <person name="Bucher G."/>
            <person name="Friedrich M."/>
            <person name="Grimmelikhuijzen C.J."/>
            <person name="Klingler M."/>
            <person name="Lorenzen M."/>
            <person name="Richards S."/>
            <person name="Roth S."/>
            <person name="Schroder R."/>
            <person name="Tautz D."/>
            <person name="Zdobnov E.M."/>
            <person name="Muzny D."/>
            <person name="Gibbs R.A."/>
            <person name="Weinstock G.M."/>
            <person name="Attaway T."/>
            <person name="Bell S."/>
            <person name="Buhay C.J."/>
            <person name="Chandrabose M.N."/>
            <person name="Chavez D."/>
            <person name="Clerk-Blankenburg K.P."/>
            <person name="Cree A."/>
            <person name="Dao M."/>
            <person name="Davis C."/>
            <person name="Chacko J."/>
            <person name="Dinh H."/>
            <person name="Dugan-Rocha S."/>
            <person name="Fowler G."/>
            <person name="Garner T.T."/>
            <person name="Garnes J."/>
            <person name="Gnirke A."/>
            <person name="Hawes A."/>
            <person name="Hernandez J."/>
            <person name="Hines S."/>
            <person name="Holder M."/>
            <person name="Hume J."/>
            <person name="Jhangiani S.N."/>
            <person name="Joshi V."/>
            <person name="Khan Z.M."/>
            <person name="Jackson L."/>
            <person name="Kovar C."/>
            <person name="Kowis A."/>
            <person name="Lee S."/>
            <person name="Lewis L.R."/>
            <person name="Margolis J."/>
            <person name="Morgan M."/>
            <person name="Nazareth L.V."/>
            <person name="Nguyen N."/>
            <person name="Okwuonu G."/>
            <person name="Parker D."/>
            <person name="Richards S."/>
            <person name="Ruiz S.J."/>
            <person name="Santibanez J."/>
            <person name="Savard J."/>
            <person name="Scherer S.E."/>
            <person name="Schneider B."/>
            <person name="Sodergren E."/>
            <person name="Tautz D."/>
            <person name="Vattahil S."/>
            <person name="Villasana D."/>
            <person name="White C.S."/>
            <person name="Wright R."/>
            <person name="Park Y."/>
            <person name="Beeman R.W."/>
            <person name="Lord J."/>
            <person name="Oppert B."/>
            <person name="Lorenzen M."/>
            <person name="Brown S."/>
            <person name="Wang L."/>
            <person name="Savard J."/>
            <person name="Tautz D."/>
            <person name="Richards S."/>
            <person name="Weinstock G."/>
            <person name="Gibbs R.A."/>
            <person name="Liu Y."/>
            <person name="Worley K."/>
            <person name="Weinstock G."/>
            <person name="Elsik C.G."/>
            <person name="Reese J.T."/>
            <person name="Elhaik E."/>
            <person name="Landan G."/>
            <person name="Graur D."/>
            <person name="Arensburger P."/>
            <person name="Atkinson P."/>
            <person name="Beeman R.W."/>
            <person name="Beidler J."/>
            <person name="Brown S.J."/>
            <person name="Demuth J.P."/>
            <person name="Drury D.W."/>
            <person name="Du Y.Z."/>
            <person name="Fujiwara H."/>
            <person name="Lorenzen M."/>
            <person name="Maselli V."/>
            <person name="Osanai M."/>
            <person name="Park Y."/>
            <person name="Robertson H.M."/>
            <person name="Tu Z."/>
            <person name="Wang J.J."/>
            <person name="Wang S."/>
            <person name="Richards S."/>
            <person name="Song H."/>
            <person name="Zhang L."/>
            <person name="Sodergren E."/>
            <person name="Werner D."/>
            <person name="Stanke M."/>
            <person name="Morgenstern B."/>
            <person name="Solovyev V."/>
            <person name="Kosarev P."/>
            <person name="Brown G."/>
            <person name="Chen H.C."/>
            <person name="Ermolaeva O."/>
            <person name="Hlavina W."/>
            <person name="Kapustin Y."/>
            <person name="Kiryutin B."/>
            <person name="Kitts P."/>
            <person name="Maglott D."/>
            <person name="Pruitt K."/>
            <person name="Sapojnikov V."/>
            <person name="Souvorov A."/>
            <person name="Mackey A.J."/>
            <person name="Waterhouse R.M."/>
            <person name="Wyder S."/>
            <person name="Zdobnov E.M."/>
            <person name="Zdobnov E.M."/>
            <person name="Wyder S."/>
            <person name="Kriventseva E.V."/>
            <person name="Kadowaki T."/>
            <person name="Bork P."/>
            <person name="Aranda M."/>
            <person name="Bao R."/>
            <person name="Beermann A."/>
            <person name="Berns N."/>
            <person name="Bolognesi R."/>
            <person name="Bonneton F."/>
            <person name="Bopp D."/>
            <person name="Brown S.J."/>
            <person name="Bucher G."/>
            <person name="Butts T."/>
            <person name="Chaumot A."/>
            <person name="Denell R.E."/>
            <person name="Ferrier D.E."/>
            <person name="Friedrich M."/>
            <person name="Gordon C.M."/>
            <person name="Jindra M."/>
            <person name="Klingler M."/>
            <person name="Lan Q."/>
            <person name="Lattorff H.M."/>
            <person name="Laudet V."/>
            <person name="von Levetsow C."/>
            <person name="Liu Z."/>
            <person name="Lutz R."/>
            <person name="Lynch J.A."/>
            <person name="da Fonseca R.N."/>
            <person name="Posnien N."/>
            <person name="Reuter R."/>
            <person name="Roth S."/>
            <person name="Savard J."/>
            <person name="Schinko J.B."/>
            <person name="Schmitt C."/>
            <person name="Schoppmeier M."/>
            <person name="Schroder R."/>
            <person name="Shippy T.D."/>
            <person name="Simonnet F."/>
            <person name="Marques-Souza H."/>
            <person name="Tautz D."/>
            <person name="Tomoyasu Y."/>
            <person name="Trauner J."/>
            <person name="Van der Zee M."/>
            <person name="Vervoort M."/>
            <person name="Wittkopp N."/>
            <person name="Wimmer E.A."/>
            <person name="Yang X."/>
            <person name="Jones A.K."/>
            <person name="Sattelle D.B."/>
            <person name="Ebert P.R."/>
            <person name="Nelson D."/>
            <person name="Scott J.G."/>
            <person name="Beeman R.W."/>
            <person name="Muthukrishnan S."/>
            <person name="Kramer K.J."/>
            <person name="Arakane Y."/>
            <person name="Beeman R.W."/>
            <person name="Zhu Q."/>
            <person name="Hogenkamp D."/>
            <person name="Dixit R."/>
            <person name="Oppert B."/>
            <person name="Jiang H."/>
            <person name="Zou Z."/>
            <person name="Marshall J."/>
            <person name="Elpidina E."/>
            <person name="Vinokurov K."/>
            <person name="Oppert C."/>
            <person name="Zou Z."/>
            <person name="Evans J."/>
            <person name="Lu Z."/>
            <person name="Zhao P."/>
            <person name="Sumathipala N."/>
            <person name="Altincicek B."/>
            <person name="Vilcinskas A."/>
            <person name="Williams M."/>
            <person name="Hultmark D."/>
            <person name="Hetru C."/>
            <person name="Jiang H."/>
            <person name="Grimmelikhuijzen C.J."/>
            <person name="Hauser F."/>
            <person name="Cazzamali G."/>
            <person name="Williamson M."/>
            <person name="Park Y."/>
            <person name="Li B."/>
            <person name="Tanaka Y."/>
            <person name="Predel R."/>
            <person name="Neupert S."/>
            <person name="Schachtner J."/>
            <person name="Verleyen P."/>
            <person name="Raible F."/>
            <person name="Bork P."/>
            <person name="Friedrich M."/>
            <person name="Walden K.K."/>
            <person name="Robertson H.M."/>
            <person name="Angeli S."/>
            <person name="Foret S."/>
            <person name="Bucher G."/>
            <person name="Schuetz S."/>
            <person name="Maleszka R."/>
            <person name="Wimmer E.A."/>
            <person name="Beeman R.W."/>
            <person name="Lorenzen M."/>
            <person name="Tomoyasu Y."/>
            <person name="Miller S.C."/>
            <person name="Grossmann D."/>
            <person name="Bucher G."/>
        </authorList>
    </citation>
    <scope>NUCLEOTIDE SEQUENCE [LARGE SCALE GENOMIC DNA]</scope>
    <source>
        <strain evidence="1 2">Georgia GA2</strain>
    </source>
</reference>
<protein>
    <submittedName>
        <fullName evidence="1">Uncharacterized protein</fullName>
    </submittedName>
</protein>